<dbReference type="InterPro" id="IPR036396">
    <property type="entry name" value="Cyt_P450_sf"/>
</dbReference>
<evidence type="ECO:0000313" key="6">
    <source>
        <dbReference type="EMBL" id="RHN57969.1"/>
    </source>
</evidence>
<dbReference type="Gramene" id="rna33565">
    <property type="protein sequence ID" value="RHN57969.1"/>
    <property type="gene ID" value="gene33565"/>
</dbReference>
<organism evidence="6 7">
    <name type="scientific">Medicago truncatula</name>
    <name type="common">Barrel medic</name>
    <name type="synonym">Medicago tribuloides</name>
    <dbReference type="NCBI Taxonomy" id="3880"/>
    <lineage>
        <taxon>Eukaryota</taxon>
        <taxon>Viridiplantae</taxon>
        <taxon>Streptophyta</taxon>
        <taxon>Embryophyta</taxon>
        <taxon>Tracheophyta</taxon>
        <taxon>Spermatophyta</taxon>
        <taxon>Magnoliopsida</taxon>
        <taxon>eudicotyledons</taxon>
        <taxon>Gunneridae</taxon>
        <taxon>Pentapetalae</taxon>
        <taxon>rosids</taxon>
        <taxon>fabids</taxon>
        <taxon>Fabales</taxon>
        <taxon>Fabaceae</taxon>
        <taxon>Papilionoideae</taxon>
        <taxon>50 kb inversion clade</taxon>
        <taxon>NPAAA clade</taxon>
        <taxon>Hologalegina</taxon>
        <taxon>IRL clade</taxon>
        <taxon>Trifolieae</taxon>
        <taxon>Medicago</taxon>
    </lineage>
</organism>
<dbReference type="EMBL" id="PSQE01000005">
    <property type="protein sequence ID" value="RHN57969.1"/>
    <property type="molecule type" value="Genomic_DNA"/>
</dbReference>
<comment type="caution">
    <text evidence="6">The sequence shown here is derived from an EMBL/GenBank/DDBJ whole genome shotgun (WGS) entry which is preliminary data.</text>
</comment>
<dbReference type="GO" id="GO:0005506">
    <property type="term" value="F:iron ion binding"/>
    <property type="evidence" value="ECO:0007669"/>
    <property type="project" value="InterPro"/>
</dbReference>
<keyword evidence="5" id="KW-0408">Iron</keyword>
<evidence type="ECO:0000256" key="2">
    <source>
        <dbReference type="ARBA" id="ARBA00022617"/>
    </source>
</evidence>
<gene>
    <name evidence="6" type="ORF">MtrunA17_Chr5g0446111</name>
</gene>
<dbReference type="GO" id="GO:0004497">
    <property type="term" value="F:monooxygenase activity"/>
    <property type="evidence" value="ECO:0007669"/>
    <property type="project" value="InterPro"/>
</dbReference>
<dbReference type="Gene3D" id="1.10.630.10">
    <property type="entry name" value="Cytochrome P450"/>
    <property type="match status" value="1"/>
</dbReference>
<evidence type="ECO:0000256" key="3">
    <source>
        <dbReference type="ARBA" id="ARBA00022723"/>
    </source>
</evidence>
<evidence type="ECO:0000256" key="4">
    <source>
        <dbReference type="ARBA" id="ARBA00023002"/>
    </source>
</evidence>
<dbReference type="Proteomes" id="UP000265566">
    <property type="component" value="Chromosome 5"/>
</dbReference>
<proteinExistence type="inferred from homology"/>
<dbReference type="InterPro" id="IPR001128">
    <property type="entry name" value="Cyt_P450"/>
</dbReference>
<evidence type="ECO:0000256" key="5">
    <source>
        <dbReference type="ARBA" id="ARBA00023004"/>
    </source>
</evidence>
<dbReference type="GO" id="GO:0016705">
    <property type="term" value="F:oxidoreductase activity, acting on paired donors, with incorporation or reduction of molecular oxygen"/>
    <property type="evidence" value="ECO:0007669"/>
    <property type="project" value="InterPro"/>
</dbReference>
<reference evidence="7" key="1">
    <citation type="journal article" date="2018" name="Nat. Plants">
        <title>Whole-genome landscape of Medicago truncatula symbiotic genes.</title>
        <authorList>
            <person name="Pecrix Y."/>
            <person name="Staton S.E."/>
            <person name="Sallet E."/>
            <person name="Lelandais-Briere C."/>
            <person name="Moreau S."/>
            <person name="Carrere S."/>
            <person name="Blein T."/>
            <person name="Jardinaud M.F."/>
            <person name="Latrasse D."/>
            <person name="Zouine M."/>
            <person name="Zahm M."/>
            <person name="Kreplak J."/>
            <person name="Mayjonade B."/>
            <person name="Satge C."/>
            <person name="Perez M."/>
            <person name="Cauet S."/>
            <person name="Marande W."/>
            <person name="Chantry-Darmon C."/>
            <person name="Lopez-Roques C."/>
            <person name="Bouchez O."/>
            <person name="Berard A."/>
            <person name="Debelle F."/>
            <person name="Munos S."/>
            <person name="Bendahmane A."/>
            <person name="Berges H."/>
            <person name="Niebel A."/>
            <person name="Buitink J."/>
            <person name="Frugier F."/>
            <person name="Benhamed M."/>
            <person name="Crespi M."/>
            <person name="Gouzy J."/>
            <person name="Gamas P."/>
        </authorList>
    </citation>
    <scope>NUCLEOTIDE SEQUENCE [LARGE SCALE GENOMIC DNA]</scope>
    <source>
        <strain evidence="7">cv. Jemalong A17</strain>
    </source>
</reference>
<accession>A0A396HXC8</accession>
<sequence length="52" mass="5851">MRELSQKYGPLMHLKLGETSTIVVSSKEIAKVVMKTNDGTFGQRLVFLVQKL</sequence>
<evidence type="ECO:0000313" key="7">
    <source>
        <dbReference type="Proteomes" id="UP000265566"/>
    </source>
</evidence>
<dbReference type="PANTHER" id="PTHR47955">
    <property type="entry name" value="CYTOCHROME P450 FAMILY 71 PROTEIN"/>
    <property type="match status" value="1"/>
</dbReference>
<keyword evidence="4" id="KW-0560">Oxidoreductase</keyword>
<keyword evidence="3" id="KW-0479">Metal-binding</keyword>
<keyword evidence="2" id="KW-0349">Heme</keyword>
<dbReference type="SUPFAM" id="SSF48264">
    <property type="entry name" value="Cytochrome P450"/>
    <property type="match status" value="1"/>
</dbReference>
<dbReference type="Pfam" id="PF00067">
    <property type="entry name" value="p450"/>
    <property type="match status" value="1"/>
</dbReference>
<protein>
    <submittedName>
        <fullName evidence="6">Putative cytochrome P450</fullName>
    </submittedName>
</protein>
<dbReference type="AlphaFoldDB" id="A0A396HXC8"/>
<comment type="similarity">
    <text evidence="1">Belongs to the cytochrome P450 family.</text>
</comment>
<evidence type="ECO:0000256" key="1">
    <source>
        <dbReference type="ARBA" id="ARBA00010617"/>
    </source>
</evidence>
<dbReference type="PANTHER" id="PTHR47955:SF8">
    <property type="entry name" value="CYTOCHROME P450 71D11-LIKE"/>
    <property type="match status" value="1"/>
</dbReference>
<name>A0A396HXC8_MEDTR</name>
<dbReference type="GO" id="GO:0020037">
    <property type="term" value="F:heme binding"/>
    <property type="evidence" value="ECO:0007669"/>
    <property type="project" value="InterPro"/>
</dbReference>